<feature type="chain" id="PRO_5013141530" evidence="1">
    <location>
        <begin position="23"/>
        <end position="74"/>
    </location>
</feature>
<dbReference type="OrthoDB" id="5086884at2759"/>
<comment type="caution">
    <text evidence="2">The sequence shown here is derived from an EMBL/GenBank/DDBJ whole genome shotgun (WGS) entry which is preliminary data.</text>
</comment>
<dbReference type="Proteomes" id="UP000193642">
    <property type="component" value="Unassembled WGS sequence"/>
</dbReference>
<protein>
    <submittedName>
        <fullName evidence="2">Uncharacterized protein</fullName>
    </submittedName>
</protein>
<sequence>MFGSREFAVGVVLLGAITDVNSYAIIIPSEEPLLSYCELVLSSNHFNTVIQFIMADIGEPESFIGVLLALYGNH</sequence>
<dbReference type="AlphaFoldDB" id="A0A1Y2AW10"/>
<dbReference type="EMBL" id="MCGO01000114">
    <property type="protein sequence ID" value="ORY26417.1"/>
    <property type="molecule type" value="Genomic_DNA"/>
</dbReference>
<keyword evidence="3" id="KW-1185">Reference proteome</keyword>
<accession>A0A1Y2AW10</accession>
<keyword evidence="1" id="KW-0732">Signal</keyword>
<evidence type="ECO:0000313" key="3">
    <source>
        <dbReference type="Proteomes" id="UP000193642"/>
    </source>
</evidence>
<reference evidence="2 3" key="1">
    <citation type="submission" date="2016-07" db="EMBL/GenBank/DDBJ databases">
        <title>Pervasive Adenine N6-methylation of Active Genes in Fungi.</title>
        <authorList>
            <consortium name="DOE Joint Genome Institute"/>
            <person name="Mondo S.J."/>
            <person name="Dannebaum R.O."/>
            <person name="Kuo R.C."/>
            <person name="Labutti K."/>
            <person name="Haridas S."/>
            <person name="Kuo A."/>
            <person name="Salamov A."/>
            <person name="Ahrendt S.R."/>
            <person name="Lipzen A."/>
            <person name="Sullivan W."/>
            <person name="Andreopoulos W.B."/>
            <person name="Clum A."/>
            <person name="Lindquist E."/>
            <person name="Daum C."/>
            <person name="Ramamoorthy G.K."/>
            <person name="Gryganskyi A."/>
            <person name="Culley D."/>
            <person name="Magnuson J.K."/>
            <person name="James T.Y."/>
            <person name="O'Malley M.A."/>
            <person name="Stajich J.E."/>
            <person name="Spatafora J.W."/>
            <person name="Visel A."/>
            <person name="Grigoriev I.V."/>
        </authorList>
    </citation>
    <scope>NUCLEOTIDE SEQUENCE [LARGE SCALE GENOMIC DNA]</scope>
    <source>
        <strain evidence="2 3">JEL800</strain>
    </source>
</reference>
<feature type="signal peptide" evidence="1">
    <location>
        <begin position="1"/>
        <end position="22"/>
    </location>
</feature>
<evidence type="ECO:0000256" key="1">
    <source>
        <dbReference type="SAM" id="SignalP"/>
    </source>
</evidence>
<gene>
    <name evidence="2" type="ORF">BCR33DRAFT_726280</name>
</gene>
<proteinExistence type="predicted"/>
<name>A0A1Y2AW10_9FUNG</name>
<organism evidence="2 3">
    <name type="scientific">Rhizoclosmatium globosum</name>
    <dbReference type="NCBI Taxonomy" id="329046"/>
    <lineage>
        <taxon>Eukaryota</taxon>
        <taxon>Fungi</taxon>
        <taxon>Fungi incertae sedis</taxon>
        <taxon>Chytridiomycota</taxon>
        <taxon>Chytridiomycota incertae sedis</taxon>
        <taxon>Chytridiomycetes</taxon>
        <taxon>Chytridiales</taxon>
        <taxon>Chytriomycetaceae</taxon>
        <taxon>Rhizoclosmatium</taxon>
    </lineage>
</organism>
<evidence type="ECO:0000313" key="2">
    <source>
        <dbReference type="EMBL" id="ORY26417.1"/>
    </source>
</evidence>